<proteinExistence type="predicted"/>
<name>A0A0B1TRU9_OESDE</name>
<reference evidence="1 2" key="1">
    <citation type="submission" date="2014-03" db="EMBL/GenBank/DDBJ databases">
        <title>Draft genome of the hookworm Oesophagostomum dentatum.</title>
        <authorList>
            <person name="Mitreva M."/>
        </authorList>
    </citation>
    <scope>NUCLEOTIDE SEQUENCE [LARGE SCALE GENOMIC DNA]</scope>
    <source>
        <strain evidence="1 2">OD-Hann</strain>
    </source>
</reference>
<protein>
    <submittedName>
        <fullName evidence="1">Uncharacterized protein</fullName>
    </submittedName>
</protein>
<accession>A0A0B1TRU9</accession>
<organism evidence="1 2">
    <name type="scientific">Oesophagostomum dentatum</name>
    <name type="common">Nodular worm</name>
    <dbReference type="NCBI Taxonomy" id="61180"/>
    <lineage>
        <taxon>Eukaryota</taxon>
        <taxon>Metazoa</taxon>
        <taxon>Ecdysozoa</taxon>
        <taxon>Nematoda</taxon>
        <taxon>Chromadorea</taxon>
        <taxon>Rhabditida</taxon>
        <taxon>Rhabditina</taxon>
        <taxon>Rhabditomorpha</taxon>
        <taxon>Strongyloidea</taxon>
        <taxon>Strongylidae</taxon>
        <taxon>Oesophagostomum</taxon>
    </lineage>
</organism>
<dbReference type="EMBL" id="KN549270">
    <property type="protein sequence ID" value="KHJ98836.1"/>
    <property type="molecule type" value="Genomic_DNA"/>
</dbReference>
<dbReference type="Proteomes" id="UP000053660">
    <property type="component" value="Unassembled WGS sequence"/>
</dbReference>
<evidence type="ECO:0000313" key="2">
    <source>
        <dbReference type="Proteomes" id="UP000053660"/>
    </source>
</evidence>
<sequence>MCGNDMFECKKASTSYAVILPSSYAPLTILTTEASEDLQEMLPTPRATTQSTVPISISSEVQRAFPEVGSFGSYGKAGLAC</sequence>
<dbReference type="AlphaFoldDB" id="A0A0B1TRU9"/>
<dbReference type="OrthoDB" id="5819883at2759"/>
<keyword evidence="2" id="KW-1185">Reference proteome</keyword>
<evidence type="ECO:0000313" key="1">
    <source>
        <dbReference type="EMBL" id="KHJ98836.1"/>
    </source>
</evidence>
<gene>
    <name evidence="1" type="ORF">OESDEN_01192</name>
</gene>